<organism evidence="2 3">
    <name type="scientific">Streblomastix strix</name>
    <dbReference type="NCBI Taxonomy" id="222440"/>
    <lineage>
        <taxon>Eukaryota</taxon>
        <taxon>Metamonada</taxon>
        <taxon>Preaxostyla</taxon>
        <taxon>Oxymonadida</taxon>
        <taxon>Streblomastigidae</taxon>
        <taxon>Streblomastix</taxon>
    </lineage>
</organism>
<comment type="caution">
    <text evidence="2">The sequence shown here is derived from an EMBL/GenBank/DDBJ whole genome shotgun (WGS) entry which is preliminary data.</text>
</comment>
<feature type="region of interest" description="Disordered" evidence="1">
    <location>
        <begin position="191"/>
        <end position="213"/>
    </location>
</feature>
<evidence type="ECO:0000256" key="1">
    <source>
        <dbReference type="SAM" id="MobiDB-lite"/>
    </source>
</evidence>
<evidence type="ECO:0000313" key="3">
    <source>
        <dbReference type="Proteomes" id="UP000324800"/>
    </source>
</evidence>
<protein>
    <recommendedName>
        <fullName evidence="4">Integrase catalytic domain-containing protein</fullName>
    </recommendedName>
</protein>
<dbReference type="EMBL" id="SNRW01007930">
    <property type="protein sequence ID" value="KAA6380392.1"/>
    <property type="molecule type" value="Genomic_DNA"/>
</dbReference>
<feature type="compositionally biased region" description="Basic and acidic residues" evidence="1">
    <location>
        <begin position="202"/>
        <end position="212"/>
    </location>
</feature>
<dbReference type="AlphaFoldDB" id="A0A5J4VD84"/>
<dbReference type="Proteomes" id="UP000324800">
    <property type="component" value="Unassembled WGS sequence"/>
</dbReference>
<name>A0A5J4VD84_9EUKA</name>
<evidence type="ECO:0008006" key="4">
    <source>
        <dbReference type="Google" id="ProtNLM"/>
    </source>
</evidence>
<sequence>MQQTQIKDNKVNPLNKLQRPYFSPKLGSWEIDLIFGVNPVTRKRQHYLFAININTKYLIAIPLIVDANATFKLAALKKFINQVYVNNIRGDSETGFKANIIRVVDSVIRTTRNGFGKDLLGFATPSQMQQMEMQAISETKQIRQRQSKKPVSQLVEKKSCPIDEVLHAPLIDQSLNPILLVQSDQEKIESRVRPKNYSSQEDAERIAAEQRSRTQQKYRIKRQEFRASANDLQLLLIRRLQKTMADKNISSQNFYSVPFLVPPRQINSLAHSASTCTLVWSKYLFHFCSITNKPAIKV</sequence>
<proteinExistence type="predicted"/>
<evidence type="ECO:0000313" key="2">
    <source>
        <dbReference type="EMBL" id="KAA6380392.1"/>
    </source>
</evidence>
<gene>
    <name evidence="2" type="ORF">EZS28_024081</name>
</gene>
<reference evidence="2 3" key="1">
    <citation type="submission" date="2019-03" db="EMBL/GenBank/DDBJ databases">
        <title>Single cell metagenomics reveals metabolic interactions within the superorganism composed of flagellate Streblomastix strix and complex community of Bacteroidetes bacteria on its surface.</title>
        <authorList>
            <person name="Treitli S.C."/>
            <person name="Kolisko M."/>
            <person name="Husnik F."/>
            <person name="Keeling P."/>
            <person name="Hampl V."/>
        </authorList>
    </citation>
    <scope>NUCLEOTIDE SEQUENCE [LARGE SCALE GENOMIC DNA]</scope>
    <source>
        <strain evidence="2">ST1C</strain>
    </source>
</reference>
<accession>A0A5J4VD84</accession>